<name>A0A010RXA6_9PEZI</name>
<accession>A0A010RXA6</accession>
<evidence type="ECO:0000313" key="2">
    <source>
        <dbReference type="Proteomes" id="UP000020467"/>
    </source>
</evidence>
<dbReference type="HOGENOM" id="CLU_1777284_0_0_1"/>
<sequence length="146" mass="15891">MLIRAEVGLLGSQAQWKSRYQYSYGHMAQWEGKVAAVLGPDDAISAASTVLPLHHLPPDMDDHQMHAGQRIIVRSPARLPPFAYYDCDDEPIGPPDPAIPRLCARSLSPSTSTVNNIYDDSITTKAPVAILGQVTTLLELEEGAEL</sequence>
<protein>
    <submittedName>
        <fullName evidence="1">Uncharacterized protein</fullName>
    </submittedName>
</protein>
<dbReference type="KEGG" id="cfj:CFIO01_12491"/>
<dbReference type="Proteomes" id="UP000020467">
    <property type="component" value="Unassembled WGS sequence"/>
</dbReference>
<reference evidence="1 2" key="1">
    <citation type="submission" date="2014-02" db="EMBL/GenBank/DDBJ databases">
        <title>The genome sequence of Colletotrichum fioriniae PJ7.</title>
        <authorList>
            <person name="Baroncelli R."/>
            <person name="Thon M.R."/>
        </authorList>
    </citation>
    <scope>NUCLEOTIDE SEQUENCE [LARGE SCALE GENOMIC DNA]</scope>
    <source>
        <strain evidence="1 2">PJ7</strain>
    </source>
</reference>
<evidence type="ECO:0000313" key="1">
    <source>
        <dbReference type="EMBL" id="EXF85236.1"/>
    </source>
</evidence>
<organism evidence="1 2">
    <name type="scientific">Colletotrichum fioriniae PJ7</name>
    <dbReference type="NCBI Taxonomy" id="1445577"/>
    <lineage>
        <taxon>Eukaryota</taxon>
        <taxon>Fungi</taxon>
        <taxon>Dikarya</taxon>
        <taxon>Ascomycota</taxon>
        <taxon>Pezizomycotina</taxon>
        <taxon>Sordariomycetes</taxon>
        <taxon>Hypocreomycetidae</taxon>
        <taxon>Glomerellales</taxon>
        <taxon>Glomerellaceae</taxon>
        <taxon>Colletotrichum</taxon>
        <taxon>Colletotrichum acutatum species complex</taxon>
    </lineage>
</organism>
<keyword evidence="2" id="KW-1185">Reference proteome</keyword>
<gene>
    <name evidence="1" type="ORF">CFIO01_12491</name>
</gene>
<dbReference type="EMBL" id="JARH01000113">
    <property type="protein sequence ID" value="EXF85236.1"/>
    <property type="molecule type" value="Genomic_DNA"/>
</dbReference>
<proteinExistence type="predicted"/>
<dbReference type="OrthoDB" id="10555431at2759"/>
<dbReference type="AlphaFoldDB" id="A0A010RXA6"/>
<comment type="caution">
    <text evidence="1">The sequence shown here is derived from an EMBL/GenBank/DDBJ whole genome shotgun (WGS) entry which is preliminary data.</text>
</comment>